<sequence length="255" mass="29492">MVRTKCSAKAIRVQMGSEQNIGWSVSNSIRYHRCYAAVGRMPGRNVLMLEANNMATCIEHDIVVHELMHTIGLWHEHMRRDRDEYIKIHSSNVAPREMLCTQIKFHRYISQFDQVPEGESDTYGIRYNYRSLMHYGKNAFAKRRGLVTIETIDPAFQDVIGRAQDAAPSDYYKICSIYDCGECMGKTFSRVQPDDPHRRSLLNILMETTIQPPPKAEFTAKNSVTKPEASNSDHNFNLFESIFSFLKRLFQKSDR</sequence>
<dbReference type="Pfam" id="PF01400">
    <property type="entry name" value="Astacin"/>
    <property type="match status" value="1"/>
</dbReference>
<dbReference type="GO" id="GO:0008270">
    <property type="term" value="F:zinc ion binding"/>
    <property type="evidence" value="ECO:0007669"/>
    <property type="project" value="UniProtKB-UniRule"/>
</dbReference>
<keyword evidence="2 3" id="KW-0645">Protease</keyword>
<dbReference type="PANTHER" id="PTHR10127:SF880">
    <property type="entry name" value="ZINC METALLOPROTEINASE NAS-5"/>
    <property type="match status" value="1"/>
</dbReference>
<name>A0A0M3KGA8_ANISI</name>
<dbReference type="PRINTS" id="PR00480">
    <property type="entry name" value="ASTACIN"/>
</dbReference>
<keyword evidence="2 3" id="KW-0862">Zinc</keyword>
<dbReference type="InterPro" id="IPR001506">
    <property type="entry name" value="Peptidase_M12A"/>
</dbReference>
<dbReference type="InterPro" id="IPR024079">
    <property type="entry name" value="MetalloPept_cat_dom_sf"/>
</dbReference>
<evidence type="ECO:0000259" key="4">
    <source>
        <dbReference type="PROSITE" id="PS51864"/>
    </source>
</evidence>
<accession>A0A0M3KGA8</accession>
<keyword evidence="2 3" id="KW-0482">Metalloprotease</keyword>
<evidence type="ECO:0000256" key="1">
    <source>
        <dbReference type="ARBA" id="ARBA00023157"/>
    </source>
</evidence>
<keyword evidence="2 3" id="KW-0479">Metal-binding</keyword>
<feature type="active site" evidence="2">
    <location>
        <position position="66"/>
    </location>
</feature>
<dbReference type="PROSITE" id="PS51864">
    <property type="entry name" value="ASTACIN"/>
    <property type="match status" value="1"/>
</dbReference>
<dbReference type="InterPro" id="IPR006026">
    <property type="entry name" value="Peptidase_Metallo"/>
</dbReference>
<dbReference type="AlphaFoldDB" id="A0A0M3KGA8"/>
<dbReference type="PANTHER" id="PTHR10127">
    <property type="entry name" value="DISCOIDIN, CUB, EGF, LAMININ , AND ZINC METALLOPROTEASE DOMAIN CONTAINING"/>
    <property type="match status" value="1"/>
</dbReference>
<keyword evidence="6" id="KW-1185">Reference proteome</keyword>
<feature type="binding site" evidence="2">
    <location>
        <position position="65"/>
    </location>
    <ligand>
        <name>Zn(2+)</name>
        <dbReference type="ChEBI" id="CHEBI:29105"/>
        <note>catalytic</note>
    </ligand>
</feature>
<dbReference type="GO" id="GO:0004222">
    <property type="term" value="F:metalloendopeptidase activity"/>
    <property type="evidence" value="ECO:0007669"/>
    <property type="project" value="UniProtKB-UniRule"/>
</dbReference>
<dbReference type="SMART" id="SM00235">
    <property type="entry name" value="ZnMc"/>
    <property type="match status" value="1"/>
</dbReference>
<reference evidence="5 6" key="2">
    <citation type="submission" date="2018-11" db="EMBL/GenBank/DDBJ databases">
        <authorList>
            <consortium name="Pathogen Informatics"/>
        </authorList>
    </citation>
    <scope>NUCLEOTIDE SEQUENCE [LARGE SCALE GENOMIC DNA]</scope>
</reference>
<feature type="binding site" evidence="2">
    <location>
        <position position="75"/>
    </location>
    <ligand>
        <name>Zn(2+)</name>
        <dbReference type="ChEBI" id="CHEBI:29105"/>
        <note>catalytic</note>
    </ligand>
</feature>
<dbReference type="EC" id="3.4.24.-" evidence="3"/>
<reference evidence="7" key="1">
    <citation type="submission" date="2017-02" db="UniProtKB">
        <authorList>
            <consortium name="WormBaseParasite"/>
        </authorList>
    </citation>
    <scope>IDENTIFICATION</scope>
</reference>
<comment type="cofactor">
    <cofactor evidence="2 3">
        <name>Zn(2+)</name>
        <dbReference type="ChEBI" id="CHEBI:29105"/>
    </cofactor>
    <text evidence="2 3">Binds 1 zinc ion per subunit.</text>
</comment>
<dbReference type="Proteomes" id="UP000267096">
    <property type="component" value="Unassembled WGS sequence"/>
</dbReference>
<organism evidence="7">
    <name type="scientific">Anisakis simplex</name>
    <name type="common">Herring worm</name>
    <dbReference type="NCBI Taxonomy" id="6269"/>
    <lineage>
        <taxon>Eukaryota</taxon>
        <taxon>Metazoa</taxon>
        <taxon>Ecdysozoa</taxon>
        <taxon>Nematoda</taxon>
        <taxon>Chromadorea</taxon>
        <taxon>Rhabditida</taxon>
        <taxon>Spirurina</taxon>
        <taxon>Ascaridomorpha</taxon>
        <taxon>Ascaridoidea</taxon>
        <taxon>Anisakidae</taxon>
        <taxon>Anisakis</taxon>
        <taxon>Anisakis simplex complex</taxon>
    </lineage>
</organism>
<feature type="domain" description="Peptidase M12A" evidence="4">
    <location>
        <begin position="1"/>
        <end position="181"/>
    </location>
</feature>
<evidence type="ECO:0000313" key="5">
    <source>
        <dbReference type="EMBL" id="VDK69403.1"/>
    </source>
</evidence>
<evidence type="ECO:0000313" key="7">
    <source>
        <dbReference type="WBParaSite" id="ASIM_0002002101-mRNA-1"/>
    </source>
</evidence>
<dbReference type="SUPFAM" id="SSF55486">
    <property type="entry name" value="Metalloproteases ('zincins'), catalytic domain"/>
    <property type="match status" value="1"/>
</dbReference>
<comment type="caution">
    <text evidence="2">Lacks conserved residue(s) required for the propagation of feature annotation.</text>
</comment>
<dbReference type="GO" id="GO:0006508">
    <property type="term" value="P:proteolysis"/>
    <property type="evidence" value="ECO:0007669"/>
    <property type="project" value="UniProtKB-KW"/>
</dbReference>
<gene>
    <name evidence="5" type="ORF">ASIM_LOCUS19407</name>
</gene>
<dbReference type="WBParaSite" id="ASIM_0002002101-mRNA-1">
    <property type="protein sequence ID" value="ASIM_0002002101-mRNA-1"/>
    <property type="gene ID" value="ASIM_0002002101"/>
</dbReference>
<protein>
    <recommendedName>
        <fullName evidence="3">Metalloendopeptidase</fullName>
        <ecNumber evidence="3">3.4.24.-</ecNumber>
    </recommendedName>
</protein>
<evidence type="ECO:0000256" key="2">
    <source>
        <dbReference type="PROSITE-ProRule" id="PRU01211"/>
    </source>
</evidence>
<evidence type="ECO:0000256" key="3">
    <source>
        <dbReference type="RuleBase" id="RU361183"/>
    </source>
</evidence>
<dbReference type="Gene3D" id="3.40.390.10">
    <property type="entry name" value="Collagenase (Catalytic Domain)"/>
    <property type="match status" value="1"/>
</dbReference>
<dbReference type="OrthoDB" id="7721051at2759"/>
<feature type="binding site" evidence="2">
    <location>
        <position position="69"/>
    </location>
    <ligand>
        <name>Zn(2+)</name>
        <dbReference type="ChEBI" id="CHEBI:29105"/>
        <note>catalytic</note>
    </ligand>
</feature>
<keyword evidence="2 3" id="KW-0378">Hydrolase</keyword>
<proteinExistence type="predicted"/>
<dbReference type="EMBL" id="UYRR01037183">
    <property type="protein sequence ID" value="VDK69403.1"/>
    <property type="molecule type" value="Genomic_DNA"/>
</dbReference>
<keyword evidence="1" id="KW-1015">Disulfide bond</keyword>
<evidence type="ECO:0000313" key="6">
    <source>
        <dbReference type="Proteomes" id="UP000267096"/>
    </source>
</evidence>